<evidence type="ECO:0000313" key="2">
    <source>
        <dbReference type="Proteomes" id="UP001180536"/>
    </source>
</evidence>
<reference evidence="1 2" key="1">
    <citation type="submission" date="2023-07" db="EMBL/GenBank/DDBJ databases">
        <title>Sorghum-associated microbial communities from plants grown in Nebraska, USA.</title>
        <authorList>
            <person name="Schachtman D."/>
        </authorList>
    </citation>
    <scope>NUCLEOTIDE SEQUENCE [LARGE SCALE GENOMIC DNA]</scope>
    <source>
        <strain evidence="1 2">BE310</strain>
    </source>
</reference>
<name>A0ABU1Z9V9_9BURK</name>
<keyword evidence="2" id="KW-1185">Reference proteome</keyword>
<comment type="caution">
    <text evidence="1">The sequence shown here is derived from an EMBL/GenBank/DDBJ whole genome shotgun (WGS) entry which is preliminary data.</text>
</comment>
<accession>A0ABU1Z9V9</accession>
<evidence type="ECO:0000313" key="1">
    <source>
        <dbReference type="EMBL" id="MDR7297415.1"/>
    </source>
</evidence>
<dbReference type="Proteomes" id="UP001180536">
    <property type="component" value="Unassembled WGS sequence"/>
</dbReference>
<dbReference type="EMBL" id="JAVDXQ010000004">
    <property type="protein sequence ID" value="MDR7297415.1"/>
    <property type="molecule type" value="Genomic_DNA"/>
</dbReference>
<gene>
    <name evidence="1" type="ORF">J2X16_002764</name>
</gene>
<proteinExistence type="predicted"/>
<protein>
    <submittedName>
        <fullName evidence="1">Uncharacterized protein</fullName>
    </submittedName>
</protein>
<organism evidence="1 2">
    <name type="scientific">Pelomonas aquatica</name>
    <dbReference type="NCBI Taxonomy" id="431058"/>
    <lineage>
        <taxon>Bacteria</taxon>
        <taxon>Pseudomonadati</taxon>
        <taxon>Pseudomonadota</taxon>
        <taxon>Betaproteobacteria</taxon>
        <taxon>Burkholderiales</taxon>
        <taxon>Sphaerotilaceae</taxon>
        <taxon>Roseateles</taxon>
    </lineage>
</organism>
<sequence length="36" mass="4427">MALTGRQVPEISIEYDQLYYYFPEWRVMRDDLEEVA</sequence>